<dbReference type="GO" id="GO:0006355">
    <property type="term" value="P:regulation of DNA-templated transcription"/>
    <property type="evidence" value="ECO:0007669"/>
    <property type="project" value="InterPro"/>
</dbReference>
<dbReference type="PANTHER" id="PTHR44688">
    <property type="entry name" value="DNA-BINDING TRANSCRIPTIONAL ACTIVATOR DEVR_DOSR"/>
    <property type="match status" value="1"/>
</dbReference>
<evidence type="ECO:0000256" key="4">
    <source>
        <dbReference type="SAM" id="Phobius"/>
    </source>
</evidence>
<dbReference type="InterPro" id="IPR036388">
    <property type="entry name" value="WH-like_DNA-bd_sf"/>
</dbReference>
<evidence type="ECO:0000313" key="6">
    <source>
        <dbReference type="EMBL" id="PTX59250.1"/>
    </source>
</evidence>
<comment type="caution">
    <text evidence="6">The sequence shown here is derived from an EMBL/GenBank/DDBJ whole genome shotgun (WGS) entry which is preliminary data.</text>
</comment>
<dbReference type="SUPFAM" id="SSF46894">
    <property type="entry name" value="C-terminal effector domain of the bipartite response regulators"/>
    <property type="match status" value="1"/>
</dbReference>
<evidence type="ECO:0000259" key="5">
    <source>
        <dbReference type="PROSITE" id="PS50043"/>
    </source>
</evidence>
<keyword evidence="7" id="KW-1185">Reference proteome</keyword>
<feature type="domain" description="HTH luxR-type" evidence="5">
    <location>
        <begin position="70"/>
        <end position="135"/>
    </location>
</feature>
<dbReference type="InterPro" id="IPR000792">
    <property type="entry name" value="Tscrpt_reg_LuxR_C"/>
</dbReference>
<gene>
    <name evidence="6" type="ORF">C8N46_11087</name>
</gene>
<sequence>MKKTVFIFATLIIALLALIQLSKFSIVKGKSSLEYIIAAVAIVFFFVGLYINKRKNQSKTSLTKPNIDTQKIEDLGLSKREYEVLCKLAKGHSNKEIASLLFVSESTIKTHVSNVYTKLNVKRRTQAIQKAKELRILPH</sequence>
<dbReference type="RefSeq" id="WP_108116415.1">
    <property type="nucleotide sequence ID" value="NZ_QBKT01000010.1"/>
</dbReference>
<dbReference type="PROSITE" id="PS50043">
    <property type="entry name" value="HTH_LUXR_2"/>
    <property type="match status" value="1"/>
</dbReference>
<proteinExistence type="predicted"/>
<accession>A0A2T6BT43</accession>
<dbReference type="EMBL" id="QBKT01000010">
    <property type="protein sequence ID" value="PTX59250.1"/>
    <property type="molecule type" value="Genomic_DNA"/>
</dbReference>
<dbReference type="InterPro" id="IPR016032">
    <property type="entry name" value="Sig_transdc_resp-reg_C-effctor"/>
</dbReference>
<feature type="transmembrane region" description="Helical" evidence="4">
    <location>
        <begin position="34"/>
        <end position="51"/>
    </location>
</feature>
<keyword evidence="4" id="KW-0812">Transmembrane</keyword>
<dbReference type="AlphaFoldDB" id="A0A2T6BT43"/>
<dbReference type="OrthoDB" id="9807565at2"/>
<reference evidence="6 7" key="1">
    <citation type="submission" date="2018-04" db="EMBL/GenBank/DDBJ databases">
        <title>Genomic Encyclopedia of Archaeal and Bacterial Type Strains, Phase II (KMG-II): from individual species to whole genera.</title>
        <authorList>
            <person name="Goeker M."/>
        </authorList>
    </citation>
    <scope>NUCLEOTIDE SEQUENCE [LARGE SCALE GENOMIC DNA]</scope>
    <source>
        <strain evidence="6 7">DSM 25731</strain>
    </source>
</reference>
<keyword evidence="4" id="KW-1133">Transmembrane helix</keyword>
<dbReference type="Pfam" id="PF00196">
    <property type="entry name" value="GerE"/>
    <property type="match status" value="1"/>
</dbReference>
<dbReference type="Gene3D" id="1.10.10.10">
    <property type="entry name" value="Winged helix-like DNA-binding domain superfamily/Winged helix DNA-binding domain"/>
    <property type="match status" value="1"/>
</dbReference>
<dbReference type="PRINTS" id="PR00038">
    <property type="entry name" value="HTHLUXR"/>
</dbReference>
<dbReference type="SMART" id="SM00421">
    <property type="entry name" value="HTH_LUXR"/>
    <property type="match status" value="1"/>
</dbReference>
<dbReference type="PROSITE" id="PS00622">
    <property type="entry name" value="HTH_LUXR_1"/>
    <property type="match status" value="1"/>
</dbReference>
<keyword evidence="4" id="KW-0472">Membrane</keyword>
<dbReference type="Proteomes" id="UP000244090">
    <property type="component" value="Unassembled WGS sequence"/>
</dbReference>
<evidence type="ECO:0000313" key="7">
    <source>
        <dbReference type="Proteomes" id="UP000244090"/>
    </source>
</evidence>
<protein>
    <submittedName>
        <fullName evidence="6">Regulatory LuxR family protein</fullName>
    </submittedName>
</protein>
<evidence type="ECO:0000256" key="2">
    <source>
        <dbReference type="ARBA" id="ARBA00023125"/>
    </source>
</evidence>
<evidence type="ECO:0000256" key="3">
    <source>
        <dbReference type="ARBA" id="ARBA00023163"/>
    </source>
</evidence>
<dbReference type="PANTHER" id="PTHR44688:SF16">
    <property type="entry name" value="DNA-BINDING TRANSCRIPTIONAL ACTIVATOR DEVR_DOSR"/>
    <property type="match status" value="1"/>
</dbReference>
<evidence type="ECO:0000256" key="1">
    <source>
        <dbReference type="ARBA" id="ARBA00023015"/>
    </source>
</evidence>
<name>A0A2T6BT43_9FLAO</name>
<dbReference type="CDD" id="cd06170">
    <property type="entry name" value="LuxR_C_like"/>
    <property type="match status" value="1"/>
</dbReference>
<keyword evidence="3" id="KW-0804">Transcription</keyword>
<dbReference type="GO" id="GO:0003677">
    <property type="term" value="F:DNA binding"/>
    <property type="evidence" value="ECO:0007669"/>
    <property type="project" value="UniProtKB-KW"/>
</dbReference>
<keyword evidence="2" id="KW-0238">DNA-binding</keyword>
<keyword evidence="1" id="KW-0805">Transcription regulation</keyword>
<organism evidence="6 7">
    <name type="scientific">Kordia periserrulae</name>
    <dbReference type="NCBI Taxonomy" id="701523"/>
    <lineage>
        <taxon>Bacteria</taxon>
        <taxon>Pseudomonadati</taxon>
        <taxon>Bacteroidota</taxon>
        <taxon>Flavobacteriia</taxon>
        <taxon>Flavobacteriales</taxon>
        <taxon>Flavobacteriaceae</taxon>
        <taxon>Kordia</taxon>
    </lineage>
</organism>